<protein>
    <submittedName>
        <fullName evidence="4">T9SS type A sorting domain-containing protein</fullName>
    </submittedName>
</protein>
<comment type="caution">
    <text evidence="4">The sequence shown here is derived from an EMBL/GenBank/DDBJ whole genome shotgun (WGS) entry which is preliminary data.</text>
</comment>
<dbReference type="Proteomes" id="UP000321168">
    <property type="component" value="Unassembled WGS sequence"/>
</dbReference>
<dbReference type="OrthoDB" id="9807669at2"/>
<feature type="chain" id="PRO_5023074570" evidence="2">
    <location>
        <begin position="22"/>
        <end position="696"/>
    </location>
</feature>
<dbReference type="EMBL" id="VORB01000003">
    <property type="protein sequence ID" value="TXC81798.1"/>
    <property type="molecule type" value="Genomic_DNA"/>
</dbReference>
<evidence type="ECO:0000256" key="1">
    <source>
        <dbReference type="ARBA" id="ARBA00022729"/>
    </source>
</evidence>
<organism evidence="4 5">
    <name type="scientific">Luteibaculum oceani</name>
    <dbReference type="NCBI Taxonomy" id="1294296"/>
    <lineage>
        <taxon>Bacteria</taxon>
        <taxon>Pseudomonadati</taxon>
        <taxon>Bacteroidota</taxon>
        <taxon>Flavobacteriia</taxon>
        <taxon>Flavobacteriales</taxon>
        <taxon>Luteibaculaceae</taxon>
        <taxon>Luteibaculum</taxon>
    </lineage>
</organism>
<keyword evidence="5" id="KW-1185">Reference proteome</keyword>
<proteinExistence type="predicted"/>
<sequence>MKPYISLLVSLCFVLIGQAQNKSTNKTGISKAKIQKSTLTPSQMLNLGREASALSSESARKSATVFYEYNFDDDLNGWTNDTAYRPSTALKFYSWEHDIDSSLWSEHGSMEMRSQTPKGFAAFEVERQTKENGTGDPTTHEAWAAFKSPIMDLTNVPKEEIQNLYIRINNVYRHCCSIYLEMKLEISLDGGNTYLPNSMDVIRKDGMGGASFSRNMSTSADNLTFLPVGAELIPNNSAEFNQVVFRFVWASTPDLNGQQSDYYYWGIDDFTLYLRPEVDLVIEEAHYGNPNLGWDFKKLPQDFIKDYVMAVKVKNYGSQEAFFRSYVLLHNKALNKTIIDSSEERSLTSFGSTYFTLPTFTSYTNTEDYKGEWTITHFIKASKSTPDGFVNALDTMKAPSIWVTHDIWAHAGPWNGDVLLSPADSNGVKAKPLPIGQIIQLPQNVSSTVITGIGVALHDSTGDPNSKITVPNKLSFSISDDYDFNAAPDAMYYNEETGETSGYIELSAENRSNRLNQVGDKDVKYITGGIYNLNNDSYELKISSFNRYAIFVNPDEKINYCVEGANYDRASVMYGDFGTNGESWYQTDQNLMFELTIKTSTTDIANNEEKEFSLEQNIPNPFKGITEIAYTLNTSKTVSFTIMDITGKIVDKRNFKPQNGGKNIISVDASNYNSGIYFYTLTVDGESITKKMIVNK</sequence>
<dbReference type="Pfam" id="PF18962">
    <property type="entry name" value="Por_Secre_tail"/>
    <property type="match status" value="1"/>
</dbReference>
<feature type="domain" description="Secretion system C-terminal sorting" evidence="3">
    <location>
        <begin position="619"/>
        <end position="694"/>
    </location>
</feature>
<name>A0A5C6VF00_9FLAO</name>
<dbReference type="AlphaFoldDB" id="A0A5C6VF00"/>
<keyword evidence="1 2" id="KW-0732">Signal</keyword>
<dbReference type="InterPro" id="IPR026444">
    <property type="entry name" value="Secre_tail"/>
</dbReference>
<evidence type="ECO:0000259" key="3">
    <source>
        <dbReference type="Pfam" id="PF18962"/>
    </source>
</evidence>
<gene>
    <name evidence="4" type="ORF">FRX97_04575</name>
</gene>
<accession>A0A5C6VF00</accession>
<dbReference type="RefSeq" id="WP_147013858.1">
    <property type="nucleotide sequence ID" value="NZ_VORB01000003.1"/>
</dbReference>
<evidence type="ECO:0000313" key="4">
    <source>
        <dbReference type="EMBL" id="TXC81798.1"/>
    </source>
</evidence>
<feature type="signal peptide" evidence="2">
    <location>
        <begin position="1"/>
        <end position="21"/>
    </location>
</feature>
<evidence type="ECO:0000313" key="5">
    <source>
        <dbReference type="Proteomes" id="UP000321168"/>
    </source>
</evidence>
<reference evidence="4 5" key="1">
    <citation type="submission" date="2019-08" db="EMBL/GenBank/DDBJ databases">
        <title>Genome of Luteibaculum oceani JCM 18817.</title>
        <authorList>
            <person name="Bowman J.P."/>
        </authorList>
    </citation>
    <scope>NUCLEOTIDE SEQUENCE [LARGE SCALE GENOMIC DNA]</scope>
    <source>
        <strain evidence="4 5">JCM 18817</strain>
    </source>
</reference>
<dbReference type="NCBIfam" id="TIGR04183">
    <property type="entry name" value="Por_Secre_tail"/>
    <property type="match status" value="1"/>
</dbReference>
<evidence type="ECO:0000256" key="2">
    <source>
        <dbReference type="SAM" id="SignalP"/>
    </source>
</evidence>